<dbReference type="PANTHER" id="PTHR10472:SF5">
    <property type="entry name" value="D-AMINOACYL-TRNA DEACYLASE 1"/>
    <property type="match status" value="1"/>
</dbReference>
<keyword evidence="2 3" id="KW-0378">Hydrolase</keyword>
<dbReference type="NCBIfam" id="TIGR00256">
    <property type="entry name" value="D-aminoacyl-tRNA deacylase"/>
    <property type="match status" value="1"/>
</dbReference>
<proteinExistence type="inferred from homology"/>
<dbReference type="InterPro" id="IPR023509">
    <property type="entry name" value="DTD-like_sf"/>
</dbReference>
<keyword evidence="2" id="KW-0694">RNA-binding</keyword>
<dbReference type="GO" id="GO:0019478">
    <property type="term" value="P:D-amino acid catabolic process"/>
    <property type="evidence" value="ECO:0007669"/>
    <property type="project" value="UniProtKB-UniRule"/>
</dbReference>
<dbReference type="SUPFAM" id="SSF69500">
    <property type="entry name" value="DTD-like"/>
    <property type="match status" value="1"/>
</dbReference>
<dbReference type="GO" id="GO:0000049">
    <property type="term" value="F:tRNA binding"/>
    <property type="evidence" value="ECO:0007669"/>
    <property type="project" value="UniProtKB-UniRule"/>
</dbReference>
<feature type="short sequence motif" description="Gly-cisPro motif, important for rejection of L-amino acids" evidence="2">
    <location>
        <begin position="137"/>
        <end position="138"/>
    </location>
</feature>
<dbReference type="GO" id="GO:0051500">
    <property type="term" value="F:D-tyrosyl-tRNA(Tyr) deacylase activity"/>
    <property type="evidence" value="ECO:0007669"/>
    <property type="project" value="TreeGrafter"/>
</dbReference>
<dbReference type="GO" id="GO:0106026">
    <property type="term" value="F:Gly-tRNA(Ala) deacylase activity"/>
    <property type="evidence" value="ECO:0007669"/>
    <property type="project" value="UniProtKB-UniRule"/>
</dbReference>
<comment type="subcellular location">
    <subcellularLocation>
        <location evidence="2">Cytoplasm</location>
    </subcellularLocation>
</comment>
<comment type="similarity">
    <text evidence="1 2">Belongs to the DTD family.</text>
</comment>
<reference evidence="3" key="2">
    <citation type="submission" date="2021-04" db="EMBL/GenBank/DDBJ databases">
        <authorList>
            <person name="Gilroy R."/>
        </authorList>
    </citation>
    <scope>NUCLEOTIDE SEQUENCE</scope>
    <source>
        <strain evidence="3">CHK187-11901</strain>
    </source>
</reference>
<dbReference type="Pfam" id="PF02580">
    <property type="entry name" value="Tyr_Deacylase"/>
    <property type="match status" value="1"/>
</dbReference>
<dbReference type="EC" id="3.1.1.96" evidence="2"/>
<comment type="function">
    <text evidence="2">An aminoacyl-tRNA editing enzyme that deacylates mischarged D-aminoacyl-tRNAs. Also deacylates mischarged glycyl-tRNA(Ala), protecting cells against glycine mischarging by AlaRS. Acts via tRNA-based rather than protein-based catalysis; rejects L-amino acids rather than detecting D-amino acids in the active site. By recycling D-aminoacyl-tRNA to D-amino acids and free tRNA molecules, this enzyme counteracts the toxicity associated with the formation of D-aminoacyl-tRNA entities in vivo and helps enforce protein L-homochirality.</text>
</comment>
<evidence type="ECO:0000256" key="2">
    <source>
        <dbReference type="HAMAP-Rule" id="MF_00518"/>
    </source>
</evidence>
<comment type="domain">
    <text evidence="2">A Gly-cisPro motif from one monomer fits into the active site of the other monomer to allow specific chiral rejection of L-amino acids.</text>
</comment>
<sequence length="149" mass="16580">MRVLIQRVRYASCKVDGAYTGKIDQGLLMFVGCRESDDDAVIAKMADKASGLRIFEDENGKMNRSLEDVGGAILSISQFTLYADCRKGRRPGFTEAARGDTAIKMYDQFNEALRQRGFHVETGIFGADMKIELLNDGPVTIWLDSDVIM</sequence>
<dbReference type="CDD" id="cd00563">
    <property type="entry name" value="Dtyr_deacylase"/>
    <property type="match status" value="1"/>
</dbReference>
<accession>A0A9D2SUX1</accession>
<keyword evidence="2" id="KW-0963">Cytoplasm</keyword>
<evidence type="ECO:0000313" key="3">
    <source>
        <dbReference type="EMBL" id="HJC36102.1"/>
    </source>
</evidence>
<gene>
    <name evidence="2 3" type="primary">dtd</name>
    <name evidence="3" type="ORF">H9702_03100</name>
</gene>
<protein>
    <recommendedName>
        <fullName evidence="2">D-aminoacyl-tRNA deacylase</fullName>
        <shortName evidence="2">DTD</shortName>
        <ecNumber evidence="2">3.1.1.96</ecNumber>
    </recommendedName>
    <alternativeName>
        <fullName evidence="2">Gly-tRNA(Ala) deacylase</fullName>
        <ecNumber evidence="2">3.1.1.-</ecNumber>
    </alternativeName>
</protein>
<dbReference type="GO" id="GO:0005737">
    <property type="term" value="C:cytoplasm"/>
    <property type="evidence" value="ECO:0007669"/>
    <property type="project" value="UniProtKB-SubCell"/>
</dbReference>
<name>A0A9D2SUX1_9FIRM</name>
<dbReference type="EMBL" id="DWWM01000019">
    <property type="protein sequence ID" value="HJC36102.1"/>
    <property type="molecule type" value="Genomic_DNA"/>
</dbReference>
<dbReference type="AlphaFoldDB" id="A0A9D2SUX1"/>
<evidence type="ECO:0000313" key="4">
    <source>
        <dbReference type="Proteomes" id="UP000823896"/>
    </source>
</evidence>
<dbReference type="GO" id="GO:0043908">
    <property type="term" value="F:Ser(Gly)-tRNA(Ala) hydrolase activity"/>
    <property type="evidence" value="ECO:0007669"/>
    <property type="project" value="UniProtKB-UniRule"/>
</dbReference>
<comment type="subunit">
    <text evidence="2">Homodimer.</text>
</comment>
<comment type="catalytic activity">
    <reaction evidence="2">
        <text>glycyl-tRNA(Ala) + H2O = tRNA(Ala) + glycine + H(+)</text>
        <dbReference type="Rhea" id="RHEA:53744"/>
        <dbReference type="Rhea" id="RHEA-COMP:9657"/>
        <dbReference type="Rhea" id="RHEA-COMP:13640"/>
        <dbReference type="ChEBI" id="CHEBI:15377"/>
        <dbReference type="ChEBI" id="CHEBI:15378"/>
        <dbReference type="ChEBI" id="CHEBI:57305"/>
        <dbReference type="ChEBI" id="CHEBI:78442"/>
        <dbReference type="ChEBI" id="CHEBI:78522"/>
    </reaction>
</comment>
<dbReference type="FunFam" id="3.50.80.10:FF:000001">
    <property type="entry name" value="D-aminoacyl-tRNA deacylase"/>
    <property type="match status" value="1"/>
</dbReference>
<dbReference type="Gene3D" id="3.50.80.10">
    <property type="entry name" value="D-tyrosyl-tRNA(Tyr) deacylase"/>
    <property type="match status" value="1"/>
</dbReference>
<dbReference type="EC" id="3.1.1.-" evidence="2"/>
<evidence type="ECO:0000256" key="1">
    <source>
        <dbReference type="ARBA" id="ARBA00009673"/>
    </source>
</evidence>
<keyword evidence="2" id="KW-0820">tRNA-binding</keyword>
<reference evidence="3" key="1">
    <citation type="journal article" date="2021" name="PeerJ">
        <title>Extensive microbial diversity within the chicken gut microbiome revealed by metagenomics and culture.</title>
        <authorList>
            <person name="Gilroy R."/>
            <person name="Ravi A."/>
            <person name="Getino M."/>
            <person name="Pursley I."/>
            <person name="Horton D.L."/>
            <person name="Alikhan N.F."/>
            <person name="Baker D."/>
            <person name="Gharbi K."/>
            <person name="Hall N."/>
            <person name="Watson M."/>
            <person name="Adriaenssens E.M."/>
            <person name="Foster-Nyarko E."/>
            <person name="Jarju S."/>
            <person name="Secka A."/>
            <person name="Antonio M."/>
            <person name="Oren A."/>
            <person name="Chaudhuri R.R."/>
            <person name="La Ragione R."/>
            <person name="Hildebrand F."/>
            <person name="Pallen M.J."/>
        </authorList>
    </citation>
    <scope>NUCLEOTIDE SEQUENCE</scope>
    <source>
        <strain evidence="3">CHK187-11901</strain>
    </source>
</reference>
<dbReference type="Proteomes" id="UP000823896">
    <property type="component" value="Unassembled WGS sequence"/>
</dbReference>
<dbReference type="InterPro" id="IPR003732">
    <property type="entry name" value="Daa-tRNA_deacyls_DTD"/>
</dbReference>
<comment type="caution">
    <text evidence="3">The sequence shown here is derived from an EMBL/GenBank/DDBJ whole genome shotgun (WGS) entry which is preliminary data.</text>
</comment>
<organism evidence="3 4">
    <name type="scientific">Candidatus Merdibacter merdavium</name>
    <dbReference type="NCBI Taxonomy" id="2838692"/>
    <lineage>
        <taxon>Bacteria</taxon>
        <taxon>Bacillati</taxon>
        <taxon>Bacillota</taxon>
        <taxon>Erysipelotrichia</taxon>
        <taxon>Erysipelotrichales</taxon>
        <taxon>Erysipelotrichaceae</taxon>
        <taxon>Merdibacter</taxon>
    </lineage>
</organism>
<comment type="catalytic activity">
    <reaction evidence="2">
        <text>a D-aminoacyl-tRNA + H2O = a tRNA + a D-alpha-amino acid + H(+)</text>
        <dbReference type="Rhea" id="RHEA:13953"/>
        <dbReference type="Rhea" id="RHEA-COMP:10123"/>
        <dbReference type="Rhea" id="RHEA-COMP:10124"/>
        <dbReference type="ChEBI" id="CHEBI:15377"/>
        <dbReference type="ChEBI" id="CHEBI:15378"/>
        <dbReference type="ChEBI" id="CHEBI:59871"/>
        <dbReference type="ChEBI" id="CHEBI:78442"/>
        <dbReference type="ChEBI" id="CHEBI:79333"/>
        <dbReference type="EC" id="3.1.1.96"/>
    </reaction>
</comment>
<dbReference type="PANTHER" id="PTHR10472">
    <property type="entry name" value="D-TYROSYL-TRNA TYR DEACYLASE"/>
    <property type="match status" value="1"/>
</dbReference>
<dbReference type="HAMAP" id="MF_00518">
    <property type="entry name" value="Deacylase_Dtd"/>
    <property type="match status" value="1"/>
</dbReference>